<comment type="caution">
    <text evidence="1">The sequence shown here is derived from an EMBL/GenBank/DDBJ whole genome shotgun (WGS) entry which is preliminary data.</text>
</comment>
<organism evidence="1 2">
    <name type="scientific">Stichopus japonicus</name>
    <name type="common">Sea cucumber</name>
    <dbReference type="NCBI Taxonomy" id="307972"/>
    <lineage>
        <taxon>Eukaryota</taxon>
        <taxon>Metazoa</taxon>
        <taxon>Echinodermata</taxon>
        <taxon>Eleutherozoa</taxon>
        <taxon>Echinozoa</taxon>
        <taxon>Holothuroidea</taxon>
        <taxon>Aspidochirotacea</taxon>
        <taxon>Aspidochirotida</taxon>
        <taxon>Stichopodidae</taxon>
        <taxon>Apostichopus</taxon>
    </lineage>
</organism>
<gene>
    <name evidence="1" type="ORF">BSL78_00045</name>
</gene>
<evidence type="ECO:0000313" key="2">
    <source>
        <dbReference type="Proteomes" id="UP000230750"/>
    </source>
</evidence>
<reference evidence="1 2" key="1">
    <citation type="journal article" date="2017" name="PLoS Biol.">
        <title>The sea cucumber genome provides insights into morphological evolution and visceral regeneration.</title>
        <authorList>
            <person name="Zhang X."/>
            <person name="Sun L."/>
            <person name="Yuan J."/>
            <person name="Sun Y."/>
            <person name="Gao Y."/>
            <person name="Zhang L."/>
            <person name="Li S."/>
            <person name="Dai H."/>
            <person name="Hamel J.F."/>
            <person name="Liu C."/>
            <person name="Yu Y."/>
            <person name="Liu S."/>
            <person name="Lin W."/>
            <person name="Guo K."/>
            <person name="Jin S."/>
            <person name="Xu P."/>
            <person name="Storey K.B."/>
            <person name="Huan P."/>
            <person name="Zhang T."/>
            <person name="Zhou Y."/>
            <person name="Zhang J."/>
            <person name="Lin C."/>
            <person name="Li X."/>
            <person name="Xing L."/>
            <person name="Huo D."/>
            <person name="Sun M."/>
            <person name="Wang L."/>
            <person name="Mercier A."/>
            <person name="Li F."/>
            <person name="Yang H."/>
            <person name="Xiang J."/>
        </authorList>
    </citation>
    <scope>NUCLEOTIDE SEQUENCE [LARGE SCALE GENOMIC DNA]</scope>
    <source>
        <strain evidence="1">Shaxun</strain>
        <tissue evidence="1">Muscle</tissue>
    </source>
</reference>
<dbReference type="EMBL" id="MRZV01000001">
    <property type="protein sequence ID" value="PIK63038.1"/>
    <property type="molecule type" value="Genomic_DNA"/>
</dbReference>
<accession>A0A2G8LRZ3</accession>
<sequence>MDEMEEREYAEANDVWNLTLLDRWRLYRCCLLKHQQNLQKSLEIAHRVILKEEVLRPFMTQDQRDSLNILRRNRNIQHGQDMALFLCALGGQWTANELTRGAGFLNFDEIQNEGALIQMMRDYMRNDDSVCRMNVARDIMIYVAKGMVQIGPMSKYEAQNVRIVGQLPVPERWRLYKYGSPFTVHNCTSAWKSQEPGF</sequence>
<dbReference type="Proteomes" id="UP000230750">
    <property type="component" value="Unassembled WGS sequence"/>
</dbReference>
<dbReference type="AlphaFoldDB" id="A0A2G8LRZ3"/>
<keyword evidence="2" id="KW-1185">Reference proteome</keyword>
<proteinExistence type="predicted"/>
<evidence type="ECO:0000313" key="1">
    <source>
        <dbReference type="EMBL" id="PIK63038.1"/>
    </source>
</evidence>
<name>A0A2G8LRZ3_STIJA</name>
<protein>
    <submittedName>
        <fullName evidence="1">Uncharacterized protein</fullName>
    </submittedName>
</protein>